<dbReference type="SUPFAM" id="SSF52091">
    <property type="entry name" value="SpoIIaa-like"/>
    <property type="match status" value="1"/>
</dbReference>
<keyword evidence="3 5" id="KW-1133">Transmembrane helix</keyword>
<keyword evidence="2 5" id="KW-0812">Transmembrane</keyword>
<dbReference type="InterPro" id="IPR001902">
    <property type="entry name" value="SLC26A/SulP_fam"/>
</dbReference>
<feature type="transmembrane region" description="Helical" evidence="5">
    <location>
        <begin position="249"/>
        <end position="273"/>
    </location>
</feature>
<dbReference type="Pfam" id="PF00916">
    <property type="entry name" value="Sulfate_transp"/>
    <property type="match status" value="1"/>
</dbReference>
<keyword evidence="8" id="KW-1185">Reference proteome</keyword>
<dbReference type="PANTHER" id="PTHR11814">
    <property type="entry name" value="SULFATE TRANSPORTER"/>
    <property type="match status" value="1"/>
</dbReference>
<dbReference type="EMBL" id="CP071444">
    <property type="protein sequence ID" value="QSX09646.1"/>
    <property type="molecule type" value="Genomic_DNA"/>
</dbReference>
<feature type="transmembrane region" description="Helical" evidence="5">
    <location>
        <begin position="201"/>
        <end position="229"/>
    </location>
</feature>
<evidence type="ECO:0000256" key="1">
    <source>
        <dbReference type="ARBA" id="ARBA00004141"/>
    </source>
</evidence>
<dbReference type="CDD" id="cd07042">
    <property type="entry name" value="STAS_SulP_like_sulfate_transporter"/>
    <property type="match status" value="1"/>
</dbReference>
<feature type="transmembrane region" description="Helical" evidence="5">
    <location>
        <begin position="56"/>
        <end position="74"/>
    </location>
</feature>
<dbReference type="Gene3D" id="3.30.750.24">
    <property type="entry name" value="STAS domain"/>
    <property type="match status" value="1"/>
</dbReference>
<organism evidence="7 8">
    <name type="scientific">Alkalibacter rhizosphaerae</name>
    <dbReference type="NCBI Taxonomy" id="2815577"/>
    <lineage>
        <taxon>Bacteria</taxon>
        <taxon>Bacillati</taxon>
        <taxon>Bacillota</taxon>
        <taxon>Clostridia</taxon>
        <taxon>Eubacteriales</taxon>
        <taxon>Eubacteriaceae</taxon>
        <taxon>Alkalibacter</taxon>
    </lineage>
</organism>
<feature type="transmembrane region" description="Helical" evidence="5">
    <location>
        <begin position="122"/>
        <end position="144"/>
    </location>
</feature>
<feature type="transmembrane region" description="Helical" evidence="5">
    <location>
        <begin position="345"/>
        <end position="362"/>
    </location>
</feature>
<evidence type="ECO:0000256" key="2">
    <source>
        <dbReference type="ARBA" id="ARBA00022692"/>
    </source>
</evidence>
<feature type="transmembrane region" description="Helical" evidence="5">
    <location>
        <begin position="177"/>
        <end position="194"/>
    </location>
</feature>
<dbReference type="Pfam" id="PF01740">
    <property type="entry name" value="STAS"/>
    <property type="match status" value="1"/>
</dbReference>
<proteinExistence type="predicted"/>
<feature type="transmembrane region" description="Helical" evidence="5">
    <location>
        <begin position="382"/>
        <end position="408"/>
    </location>
</feature>
<evidence type="ECO:0000256" key="4">
    <source>
        <dbReference type="ARBA" id="ARBA00023136"/>
    </source>
</evidence>
<reference evidence="7" key="1">
    <citation type="submission" date="2021-03" db="EMBL/GenBank/DDBJ databases">
        <title>Alkalibacter marinus sp. nov., isolated from tidal flat sediment.</title>
        <authorList>
            <person name="Namirimu T."/>
            <person name="Yang J.-A."/>
            <person name="Yang S.-H."/>
            <person name="Kim Y.-J."/>
            <person name="Kwon K.K."/>
        </authorList>
    </citation>
    <scope>NUCLEOTIDE SEQUENCE</scope>
    <source>
        <strain evidence="7">ES005</strain>
    </source>
</reference>
<evidence type="ECO:0000313" key="8">
    <source>
        <dbReference type="Proteomes" id="UP000663499"/>
    </source>
</evidence>
<dbReference type="InterPro" id="IPR002645">
    <property type="entry name" value="STAS_dom"/>
</dbReference>
<sequence length="554" mass="59251">MDQPLRPKLWTTLKGYTKEQFSKDVTAGILVAIIALPLSIALAISSGVTPEKGLHTAIIAGFLISFLGGSRVQIGGPTGAFMVIVYGIVATHGVDGLILATIMAGLLMILMGWLKLGSVIKFIPYPIITGFTSGIAVTIFSSQIKDFFGLQMESVPVEFIEKWHAYGNAVSTMDPRTMAIGVIALVIIIAWPKVNQKIPGAFVALVITSGLVSLLSLDVATIGSTFGTLTSALPTPRLPHVTFQEIRSLLGPAVTIALLGSVESLLSAVVADGMIGGKHRSNMELVAQGVANIASGLFGGIPATGAIARTVANIKNGGRTPVAGMIHALVLLLILLIFMPLAKSIPLATLSAILIMVAYNMSEWREFVGLFRAPKSDISVLLVTFFITVLFDLVIAIEVGMVLASFLFMKRMADVSHVQMIDLDASEEDPSQDRSALPDINNQEQQKKGIQIYAINGPFFFGATDLFLEAINQLGYKTKILIIDMKSVPAMDGTALHAFEQMIHTCGKREIRVKIAGIQKQPMQVLQKSGLYAELGAEEGFFDSVKEAVVTKGE</sequence>
<dbReference type="KEGG" id="alka:J0B03_03675"/>
<dbReference type="AlphaFoldDB" id="A0A974XPJ0"/>
<feature type="transmembrane region" description="Helical" evidence="5">
    <location>
        <begin position="80"/>
        <end position="110"/>
    </location>
</feature>
<feature type="transmembrane region" description="Helical" evidence="5">
    <location>
        <begin position="285"/>
        <end position="308"/>
    </location>
</feature>
<name>A0A974XPJ0_9FIRM</name>
<dbReference type="InterPro" id="IPR011547">
    <property type="entry name" value="SLC26A/SulP_dom"/>
</dbReference>
<accession>A0A974XPJ0</accession>
<evidence type="ECO:0000256" key="5">
    <source>
        <dbReference type="SAM" id="Phobius"/>
    </source>
</evidence>
<dbReference type="InterPro" id="IPR036513">
    <property type="entry name" value="STAS_dom_sf"/>
</dbReference>
<evidence type="ECO:0000256" key="3">
    <source>
        <dbReference type="ARBA" id="ARBA00022989"/>
    </source>
</evidence>
<feature type="transmembrane region" description="Helical" evidence="5">
    <location>
        <begin position="25"/>
        <end position="44"/>
    </location>
</feature>
<evidence type="ECO:0000313" key="7">
    <source>
        <dbReference type="EMBL" id="QSX09646.1"/>
    </source>
</evidence>
<dbReference type="GO" id="GO:0016020">
    <property type="term" value="C:membrane"/>
    <property type="evidence" value="ECO:0007669"/>
    <property type="project" value="UniProtKB-SubCell"/>
</dbReference>
<dbReference type="PROSITE" id="PS50801">
    <property type="entry name" value="STAS"/>
    <property type="match status" value="1"/>
</dbReference>
<dbReference type="Proteomes" id="UP000663499">
    <property type="component" value="Chromosome"/>
</dbReference>
<dbReference type="NCBIfam" id="TIGR00815">
    <property type="entry name" value="sulP"/>
    <property type="match status" value="1"/>
</dbReference>
<evidence type="ECO:0000259" key="6">
    <source>
        <dbReference type="PROSITE" id="PS50801"/>
    </source>
</evidence>
<dbReference type="GO" id="GO:0055085">
    <property type="term" value="P:transmembrane transport"/>
    <property type="evidence" value="ECO:0007669"/>
    <property type="project" value="InterPro"/>
</dbReference>
<gene>
    <name evidence="7" type="primary">sulP</name>
    <name evidence="7" type="ORF">J0B03_03675</name>
</gene>
<feature type="domain" description="STAS" evidence="6">
    <location>
        <begin position="440"/>
        <end position="552"/>
    </location>
</feature>
<protein>
    <submittedName>
        <fullName evidence="7">Sulfate permease</fullName>
    </submittedName>
</protein>
<comment type="subcellular location">
    <subcellularLocation>
        <location evidence="1">Membrane</location>
        <topology evidence="1">Multi-pass membrane protein</topology>
    </subcellularLocation>
</comment>
<keyword evidence="4 5" id="KW-0472">Membrane</keyword>